<gene>
    <name evidence="2" type="ordered locus">Metev_1246</name>
</gene>
<protein>
    <submittedName>
        <fullName evidence="2">PHP domain protein</fullName>
    </submittedName>
</protein>
<evidence type="ECO:0000313" key="3">
    <source>
        <dbReference type="Proteomes" id="UP000000391"/>
    </source>
</evidence>
<dbReference type="PANTHER" id="PTHR42924">
    <property type="entry name" value="EXONUCLEASE"/>
    <property type="match status" value="1"/>
</dbReference>
<dbReference type="HOGENOM" id="CLU_072983_0_0_2"/>
<dbReference type="STRING" id="644295.Metev_1246"/>
<dbReference type="Pfam" id="PF13263">
    <property type="entry name" value="PHP_C"/>
    <property type="match status" value="1"/>
</dbReference>
<dbReference type="InterPro" id="IPR016195">
    <property type="entry name" value="Pol/histidinol_Pase-like"/>
</dbReference>
<name>D7E7P2_METEZ</name>
<dbReference type="GO" id="GO:0035312">
    <property type="term" value="F:5'-3' DNA exonuclease activity"/>
    <property type="evidence" value="ECO:0007669"/>
    <property type="project" value="TreeGrafter"/>
</dbReference>
<dbReference type="SUPFAM" id="SSF89550">
    <property type="entry name" value="PHP domain-like"/>
    <property type="match status" value="1"/>
</dbReference>
<dbReference type="InterPro" id="IPR052018">
    <property type="entry name" value="PHP_domain"/>
</dbReference>
<dbReference type="CDD" id="cd07432">
    <property type="entry name" value="PHP_HisPPase"/>
    <property type="match status" value="1"/>
</dbReference>
<organism evidence="2 3">
    <name type="scientific">Methanohalobium evestigatum (strain ATCC BAA-1072 / DSM 3721 / NBRC 107634 / OCM 161 / Z-7303)</name>
    <dbReference type="NCBI Taxonomy" id="644295"/>
    <lineage>
        <taxon>Archaea</taxon>
        <taxon>Methanobacteriati</taxon>
        <taxon>Methanobacteriota</taxon>
        <taxon>Stenosarchaea group</taxon>
        <taxon>Methanomicrobia</taxon>
        <taxon>Methanosarcinales</taxon>
        <taxon>Methanosarcinaceae</taxon>
        <taxon>Methanohalobium</taxon>
    </lineage>
</organism>
<evidence type="ECO:0000313" key="2">
    <source>
        <dbReference type="EMBL" id="ADI74115.1"/>
    </source>
</evidence>
<dbReference type="AlphaFoldDB" id="D7E7P2"/>
<proteinExistence type="predicted"/>
<dbReference type="GO" id="GO:0004534">
    <property type="term" value="F:5'-3' RNA exonuclease activity"/>
    <property type="evidence" value="ECO:0007669"/>
    <property type="project" value="TreeGrafter"/>
</dbReference>
<dbReference type="Proteomes" id="UP000000391">
    <property type="component" value="Chromosome"/>
</dbReference>
<dbReference type="SMART" id="SM00481">
    <property type="entry name" value="POLIIIAc"/>
    <property type="match status" value="1"/>
</dbReference>
<reference evidence="2 3" key="1">
    <citation type="submission" date="2010-06" db="EMBL/GenBank/DDBJ databases">
        <title>Complete sequence chromosome of Methanohalobium evestigatum Z-7303.</title>
        <authorList>
            <consortium name="US DOE Joint Genome Institute"/>
            <person name="Lucas S."/>
            <person name="Copeland A."/>
            <person name="Lapidus A."/>
            <person name="Cheng J.-F."/>
            <person name="Bruce D."/>
            <person name="Goodwin L."/>
            <person name="Pitluck S."/>
            <person name="Saunders E."/>
            <person name="Detter J.C."/>
            <person name="Han C."/>
            <person name="Tapia R."/>
            <person name="Land M."/>
            <person name="Hauser L."/>
            <person name="Kyrpides N."/>
            <person name="Mikhailova N."/>
            <person name="Sieprawska-Lupa M."/>
            <person name="Whitman W.B."/>
            <person name="Anderson I."/>
            <person name="Woyke T."/>
        </authorList>
    </citation>
    <scope>NUCLEOTIDE SEQUENCE [LARGE SCALE GENOMIC DNA]</scope>
    <source>
        <strain evidence="3">ATCC BAA-1072 / DSM 3721 / NBRC 107634 / OCM 161 / Z-7303</strain>
    </source>
</reference>
<dbReference type="PANTHER" id="PTHR42924:SF3">
    <property type="entry name" value="POLYMERASE_HISTIDINOL PHOSPHATASE N-TERMINAL DOMAIN-CONTAINING PROTEIN"/>
    <property type="match status" value="1"/>
</dbReference>
<keyword evidence="3" id="KW-1185">Reference proteome</keyword>
<evidence type="ECO:0000259" key="1">
    <source>
        <dbReference type="SMART" id="SM00481"/>
    </source>
</evidence>
<dbReference type="GeneID" id="9346879"/>
<sequence>MKYDLHTHTKYSPRCGVTEPKKLVNTAIKKGLDGIAVTDHDTIKGALEAKKFETPDFGVIIGCEVSTDKGELIGLFLQDEITSTSPEDVIEDIHNQGGIVVVPHPFDEYRSKRFSSLSEYYKQIDAIEVFNSRCIKEKSNEAARRFANKNNLLMVGGSDAHYLNEVGLGYTDFFWVDDLTRDNMMYALEKSKINIRGKKSSLMNHARTKIRKWSKDFVTYR</sequence>
<dbReference type="Pfam" id="PF02811">
    <property type="entry name" value="PHP"/>
    <property type="match status" value="1"/>
</dbReference>
<feature type="domain" description="Polymerase/histidinol phosphatase N-terminal" evidence="1">
    <location>
        <begin position="3"/>
        <end position="69"/>
    </location>
</feature>
<dbReference type="Gene3D" id="3.20.20.140">
    <property type="entry name" value="Metal-dependent hydrolases"/>
    <property type="match status" value="1"/>
</dbReference>
<accession>D7E7P2</accession>
<dbReference type="RefSeq" id="WP_013194681.1">
    <property type="nucleotide sequence ID" value="NC_014253.1"/>
</dbReference>
<dbReference type="EMBL" id="CP002069">
    <property type="protein sequence ID" value="ADI74115.1"/>
    <property type="molecule type" value="Genomic_DNA"/>
</dbReference>
<dbReference type="KEGG" id="mev:Metev_1246"/>
<dbReference type="OrthoDB" id="63337at2157"/>
<dbReference type="InterPro" id="IPR004013">
    <property type="entry name" value="PHP_dom"/>
</dbReference>
<dbReference type="InterPro" id="IPR003141">
    <property type="entry name" value="Pol/His_phosphatase_N"/>
</dbReference>